<feature type="transmembrane region" description="Helical" evidence="1">
    <location>
        <begin position="92"/>
        <end position="117"/>
    </location>
</feature>
<dbReference type="InterPro" id="IPR023991">
    <property type="entry name" value="Bacteriocin_IIb_lactobn/cerein"/>
</dbReference>
<dbReference type="RefSeq" id="WP_248480858.1">
    <property type="nucleotide sequence ID" value="NZ_JALPRF010000014.1"/>
</dbReference>
<reference evidence="2 3" key="1">
    <citation type="submission" date="2022-04" db="EMBL/GenBank/DDBJ databases">
        <title>Spirosoma sp. strain RP8 genome sequencing and assembly.</title>
        <authorList>
            <person name="Jung Y."/>
        </authorList>
    </citation>
    <scope>NUCLEOTIDE SEQUENCE [LARGE SCALE GENOMIC DNA]</scope>
    <source>
        <strain evidence="2 3">RP8</strain>
    </source>
</reference>
<dbReference type="Gene3D" id="3.90.330.10">
    <property type="entry name" value="Nitrile hydratase alpha /Thiocyanate hydrolase gamma"/>
    <property type="match status" value="1"/>
</dbReference>
<organism evidence="2 3">
    <name type="scientific">Spirosoma liriopis</name>
    <dbReference type="NCBI Taxonomy" id="2937440"/>
    <lineage>
        <taxon>Bacteria</taxon>
        <taxon>Pseudomonadati</taxon>
        <taxon>Bacteroidota</taxon>
        <taxon>Cytophagia</taxon>
        <taxon>Cytophagales</taxon>
        <taxon>Cytophagaceae</taxon>
        <taxon>Spirosoma</taxon>
    </lineage>
</organism>
<keyword evidence="1" id="KW-0812">Transmembrane</keyword>
<dbReference type="EMBL" id="JALPRF010000014">
    <property type="protein sequence ID" value="MCK8496019.1"/>
    <property type="molecule type" value="Genomic_DNA"/>
</dbReference>
<keyword evidence="1" id="KW-0472">Membrane</keyword>
<name>A0ABT0HUZ5_9BACT</name>
<sequence>MVTFENQKKGLDVVNELIEKSFKNSSFKSDLLDNPHAAIEALYGTVISKEVNIVVEDQSDPAYIYINIPAKPNLDEVELTDEQLEMVSGGEVLASVGVGALIVGAGLLGAAIGYGICKAID</sequence>
<dbReference type="Proteomes" id="UP001202180">
    <property type="component" value="Unassembled WGS sequence"/>
</dbReference>
<accession>A0ABT0HUZ5</accession>
<evidence type="ECO:0000313" key="2">
    <source>
        <dbReference type="EMBL" id="MCK8496019.1"/>
    </source>
</evidence>
<comment type="caution">
    <text evidence="2">The sequence shown here is derived from an EMBL/GenBank/DDBJ whole genome shotgun (WGS) entry which is preliminary data.</text>
</comment>
<gene>
    <name evidence="2" type="ORF">M0L20_29405</name>
</gene>
<evidence type="ECO:0000256" key="1">
    <source>
        <dbReference type="SAM" id="Phobius"/>
    </source>
</evidence>
<keyword evidence="3" id="KW-1185">Reference proteome</keyword>
<protein>
    <submittedName>
        <fullName evidence="2">Class IIb bacteriocin, lactobin A/cerein 7B family</fullName>
    </submittedName>
</protein>
<dbReference type="InterPro" id="IPR036648">
    <property type="entry name" value="CN_Hdrase_a/SCN_Hdrase_g_sf"/>
</dbReference>
<proteinExistence type="predicted"/>
<evidence type="ECO:0000313" key="3">
    <source>
        <dbReference type="Proteomes" id="UP001202180"/>
    </source>
</evidence>
<dbReference type="NCBIfam" id="TIGR03949">
    <property type="entry name" value="bact_IIb_cerein"/>
    <property type="match status" value="1"/>
</dbReference>
<dbReference type="InterPro" id="IPR022513">
    <property type="entry name" value="TOMM_pelo"/>
</dbReference>
<dbReference type="SUPFAM" id="SSF56209">
    <property type="entry name" value="Nitrile hydratase alpha chain"/>
    <property type="match status" value="1"/>
</dbReference>
<dbReference type="NCBIfam" id="TIGR03793">
    <property type="entry name" value="leader_NHLP"/>
    <property type="match status" value="1"/>
</dbReference>
<keyword evidence="1" id="KW-1133">Transmembrane helix</keyword>